<feature type="transmembrane region" description="Helical" evidence="1">
    <location>
        <begin position="6"/>
        <end position="26"/>
    </location>
</feature>
<gene>
    <name evidence="2" type="ORF">NCTC11343_03436</name>
</gene>
<protein>
    <submittedName>
        <fullName evidence="2">Uncharacterized protein</fullName>
    </submittedName>
</protein>
<sequence>MKNKTVLYGIAIFLFFIAILQLTLLLENHRFKFDHFLIVILLIILLLFRNKVSWSFLLIFCLYGVYNMIFRQQIYSDPTYMNFTGSLYNKIRSFFEYYQNNYVWTFLWDFPRYFYILMVSLIVANPIRNLYWSKTSRAK</sequence>
<keyword evidence="1" id="KW-0812">Transmembrane</keyword>
<name>A0A2X2L2Y0_SPHMU</name>
<dbReference type="Proteomes" id="UP000251241">
    <property type="component" value="Unassembled WGS sequence"/>
</dbReference>
<keyword evidence="1" id="KW-1133">Transmembrane helix</keyword>
<accession>A0A2X2L2Y0</accession>
<reference evidence="2 3" key="1">
    <citation type="submission" date="2018-06" db="EMBL/GenBank/DDBJ databases">
        <authorList>
            <consortium name="Pathogen Informatics"/>
            <person name="Doyle S."/>
        </authorList>
    </citation>
    <scope>NUCLEOTIDE SEQUENCE [LARGE SCALE GENOMIC DNA]</scope>
    <source>
        <strain evidence="2 3">NCTC11343</strain>
    </source>
</reference>
<feature type="transmembrane region" description="Helical" evidence="1">
    <location>
        <begin position="113"/>
        <end position="131"/>
    </location>
</feature>
<dbReference type="AlphaFoldDB" id="A0A2X2L2Y0"/>
<organism evidence="2 3">
    <name type="scientific">Sphingobacterium multivorum</name>
    <dbReference type="NCBI Taxonomy" id="28454"/>
    <lineage>
        <taxon>Bacteria</taxon>
        <taxon>Pseudomonadati</taxon>
        <taxon>Bacteroidota</taxon>
        <taxon>Sphingobacteriia</taxon>
        <taxon>Sphingobacteriales</taxon>
        <taxon>Sphingobacteriaceae</taxon>
        <taxon>Sphingobacterium</taxon>
    </lineage>
</organism>
<evidence type="ECO:0000313" key="2">
    <source>
        <dbReference type="EMBL" id="SPZ88349.1"/>
    </source>
</evidence>
<dbReference type="EMBL" id="UAUU01000009">
    <property type="protein sequence ID" value="SPZ88349.1"/>
    <property type="molecule type" value="Genomic_DNA"/>
</dbReference>
<evidence type="ECO:0000313" key="3">
    <source>
        <dbReference type="Proteomes" id="UP000251241"/>
    </source>
</evidence>
<feature type="transmembrane region" description="Helical" evidence="1">
    <location>
        <begin position="38"/>
        <end position="66"/>
    </location>
</feature>
<keyword evidence="1" id="KW-0472">Membrane</keyword>
<proteinExistence type="predicted"/>
<evidence type="ECO:0000256" key="1">
    <source>
        <dbReference type="SAM" id="Phobius"/>
    </source>
</evidence>